<evidence type="ECO:0000313" key="2">
    <source>
        <dbReference type="EMBL" id="MBX69424.1"/>
    </source>
</evidence>
<proteinExistence type="predicted"/>
<organism evidence="2">
    <name type="scientific">Rhizophora mucronata</name>
    <name type="common">Asiatic mangrove</name>
    <dbReference type="NCBI Taxonomy" id="61149"/>
    <lineage>
        <taxon>Eukaryota</taxon>
        <taxon>Viridiplantae</taxon>
        <taxon>Streptophyta</taxon>
        <taxon>Embryophyta</taxon>
        <taxon>Tracheophyta</taxon>
        <taxon>Spermatophyta</taxon>
        <taxon>Magnoliopsida</taxon>
        <taxon>eudicotyledons</taxon>
        <taxon>Gunneridae</taxon>
        <taxon>Pentapetalae</taxon>
        <taxon>rosids</taxon>
        <taxon>fabids</taxon>
        <taxon>Malpighiales</taxon>
        <taxon>Rhizophoraceae</taxon>
        <taxon>Rhizophora</taxon>
    </lineage>
</organism>
<keyword evidence="1" id="KW-0472">Membrane</keyword>
<keyword evidence="1" id="KW-0812">Transmembrane</keyword>
<keyword evidence="1" id="KW-1133">Transmembrane helix</keyword>
<name>A0A2P2QRB9_RHIMU</name>
<reference evidence="2" key="1">
    <citation type="submission" date="2018-02" db="EMBL/GenBank/DDBJ databases">
        <title>Rhizophora mucronata_Transcriptome.</title>
        <authorList>
            <person name="Meera S.P."/>
            <person name="Sreeshan A."/>
            <person name="Augustine A."/>
        </authorList>
    </citation>
    <scope>NUCLEOTIDE SEQUENCE</scope>
    <source>
        <tissue evidence="2">Leaf</tissue>
    </source>
</reference>
<dbReference type="EMBL" id="GGEC01088940">
    <property type="protein sequence ID" value="MBX69424.1"/>
    <property type="molecule type" value="Transcribed_RNA"/>
</dbReference>
<sequence>MIIKASTLLDQIKPGGALKRDFLVVVWHIDQDRSFFIIRLQSETGGYFLMFFCFFLVSSTISWHACDRRLLQQGLHTRNASWYMETQRV</sequence>
<protein>
    <submittedName>
        <fullName evidence="2">Uncharacterized protein</fullName>
    </submittedName>
</protein>
<evidence type="ECO:0000256" key="1">
    <source>
        <dbReference type="SAM" id="Phobius"/>
    </source>
</evidence>
<feature type="transmembrane region" description="Helical" evidence="1">
    <location>
        <begin position="46"/>
        <end position="66"/>
    </location>
</feature>
<dbReference type="AlphaFoldDB" id="A0A2P2QRB9"/>
<accession>A0A2P2QRB9</accession>